<evidence type="ECO:0000313" key="12">
    <source>
        <dbReference type="Proteomes" id="UP001153555"/>
    </source>
</evidence>
<feature type="signal peptide" evidence="10">
    <location>
        <begin position="1"/>
        <end position="38"/>
    </location>
</feature>
<dbReference type="FunFam" id="2.160.20.10:FF:000004">
    <property type="entry name" value="Pectin lyase-like superfamily protein"/>
    <property type="match status" value="1"/>
</dbReference>
<evidence type="ECO:0000313" key="11">
    <source>
        <dbReference type="EMBL" id="CAA0843305.1"/>
    </source>
</evidence>
<keyword evidence="7" id="KW-0961">Cell wall biogenesis/degradation</keyword>
<dbReference type="GO" id="GO:0004650">
    <property type="term" value="F:polygalacturonase activity"/>
    <property type="evidence" value="ECO:0007669"/>
    <property type="project" value="InterPro"/>
</dbReference>
<dbReference type="Gene3D" id="2.160.20.10">
    <property type="entry name" value="Single-stranded right-handed beta-helix, Pectin lyase-like"/>
    <property type="match status" value="1"/>
</dbReference>
<evidence type="ECO:0000256" key="6">
    <source>
        <dbReference type="ARBA" id="ARBA00023295"/>
    </source>
</evidence>
<name>A0A9N7P1E3_STRHE</name>
<dbReference type="Pfam" id="PF00295">
    <property type="entry name" value="Glyco_hydro_28"/>
    <property type="match status" value="1"/>
</dbReference>
<dbReference type="GO" id="GO:0071555">
    <property type="term" value="P:cell wall organization"/>
    <property type="evidence" value="ECO:0007669"/>
    <property type="project" value="UniProtKB-KW"/>
</dbReference>
<dbReference type="InterPro" id="IPR006626">
    <property type="entry name" value="PbH1"/>
</dbReference>
<dbReference type="EMBL" id="CACSLK010035018">
    <property type="protein sequence ID" value="CAA0843305.1"/>
    <property type="molecule type" value="Genomic_DNA"/>
</dbReference>
<comment type="similarity">
    <text evidence="2 9">Belongs to the glycosyl hydrolase 28 family.</text>
</comment>
<feature type="active site" evidence="8">
    <location>
        <position position="265"/>
    </location>
</feature>
<evidence type="ECO:0000256" key="1">
    <source>
        <dbReference type="ARBA" id="ARBA00004191"/>
    </source>
</evidence>
<dbReference type="SMART" id="SM00710">
    <property type="entry name" value="PbH1"/>
    <property type="match status" value="4"/>
</dbReference>
<dbReference type="AlphaFoldDB" id="A0A9N7P1E3"/>
<keyword evidence="3" id="KW-0134">Cell wall</keyword>
<keyword evidence="12" id="KW-1185">Reference proteome</keyword>
<keyword evidence="4" id="KW-0964">Secreted</keyword>
<keyword evidence="6 9" id="KW-0326">Glycosidase</keyword>
<evidence type="ECO:0000256" key="8">
    <source>
        <dbReference type="PROSITE-ProRule" id="PRU10052"/>
    </source>
</evidence>
<gene>
    <name evidence="11" type="ORF">SHERM_09080</name>
</gene>
<feature type="chain" id="PRO_5040126697" evidence="10">
    <location>
        <begin position="39"/>
        <end position="417"/>
    </location>
</feature>
<dbReference type="Proteomes" id="UP001153555">
    <property type="component" value="Unassembled WGS sequence"/>
</dbReference>
<evidence type="ECO:0000256" key="2">
    <source>
        <dbReference type="ARBA" id="ARBA00008834"/>
    </source>
</evidence>
<dbReference type="PANTHER" id="PTHR31375">
    <property type="match status" value="1"/>
</dbReference>
<evidence type="ECO:0000256" key="4">
    <source>
        <dbReference type="ARBA" id="ARBA00022525"/>
    </source>
</evidence>
<keyword evidence="5 9" id="KW-0378">Hydrolase</keyword>
<comment type="caution">
    <text evidence="11">The sequence shown here is derived from an EMBL/GenBank/DDBJ whole genome shotgun (WGS) entry which is preliminary data.</text>
</comment>
<evidence type="ECO:0000256" key="5">
    <source>
        <dbReference type="ARBA" id="ARBA00022801"/>
    </source>
</evidence>
<dbReference type="InterPro" id="IPR000743">
    <property type="entry name" value="Glyco_hydro_28"/>
</dbReference>
<sequence>MTNSRGGRHATTNARESSSCLITVLCASFLFTINGVRCDPVHTHRALIGEAVFDVNRFGAKADGRTDNAMSIIRAWQAACRSVGPAKVLIPRGQFVASEIVFAGPCVARKPIVIEIQGNVLAYDDLSSYSSGAWIMVQKVDGILITGGGTINGRGKEAWQYNSQGGPLLPVSMVFQTVQNGQINFLNFVDSMGFHLKVTDSTNINVSNLKIQAPAASPNTDGIHLSSNINVKITDIYIGTGDDCVSVGHGNQNILVARVTCGPGHGLSVGSLGKRPDETNLKGVTIINCTVNGATNGARIKTYRASPQLSASTIYFDNIIMNGVANPIIIDQNYASKKKRQASNVRLSDIHFRNIRGTTTSPVAVSLNCSSTYPCTGVELSNIDLRPAGRMGPVRTACSNAKFFVKGRINPGPAMCT</sequence>
<evidence type="ECO:0000256" key="3">
    <source>
        <dbReference type="ARBA" id="ARBA00022512"/>
    </source>
</evidence>
<dbReference type="InterPro" id="IPR012334">
    <property type="entry name" value="Pectin_lyas_fold"/>
</dbReference>
<organism evidence="11 12">
    <name type="scientific">Striga hermonthica</name>
    <name type="common">Purple witchweed</name>
    <name type="synonym">Buchnera hermonthica</name>
    <dbReference type="NCBI Taxonomy" id="68872"/>
    <lineage>
        <taxon>Eukaryota</taxon>
        <taxon>Viridiplantae</taxon>
        <taxon>Streptophyta</taxon>
        <taxon>Embryophyta</taxon>
        <taxon>Tracheophyta</taxon>
        <taxon>Spermatophyta</taxon>
        <taxon>Magnoliopsida</taxon>
        <taxon>eudicotyledons</taxon>
        <taxon>Gunneridae</taxon>
        <taxon>Pentapetalae</taxon>
        <taxon>asterids</taxon>
        <taxon>lamiids</taxon>
        <taxon>Lamiales</taxon>
        <taxon>Orobanchaceae</taxon>
        <taxon>Buchnereae</taxon>
        <taxon>Striga</taxon>
    </lineage>
</organism>
<reference evidence="11" key="1">
    <citation type="submission" date="2019-12" db="EMBL/GenBank/DDBJ databases">
        <authorList>
            <person name="Scholes J."/>
        </authorList>
    </citation>
    <scope>NUCLEOTIDE SEQUENCE</scope>
</reference>
<comment type="subcellular location">
    <subcellularLocation>
        <location evidence="1">Secreted</location>
        <location evidence="1">Cell wall</location>
    </subcellularLocation>
</comment>
<evidence type="ECO:0000256" key="10">
    <source>
        <dbReference type="SAM" id="SignalP"/>
    </source>
</evidence>
<protein>
    <submittedName>
        <fullName evidence="11">Exopolygalacturonase clone GBGE184</fullName>
    </submittedName>
</protein>
<dbReference type="PROSITE" id="PS00502">
    <property type="entry name" value="POLYGALACTURONASE"/>
    <property type="match status" value="1"/>
</dbReference>
<dbReference type="InterPro" id="IPR011050">
    <property type="entry name" value="Pectin_lyase_fold/virulence"/>
</dbReference>
<dbReference type="OrthoDB" id="187139at2759"/>
<accession>A0A9N7P1E3</accession>
<evidence type="ECO:0000256" key="9">
    <source>
        <dbReference type="RuleBase" id="RU361169"/>
    </source>
</evidence>
<dbReference type="SUPFAM" id="SSF51126">
    <property type="entry name" value="Pectin lyase-like"/>
    <property type="match status" value="1"/>
</dbReference>
<proteinExistence type="inferred from homology"/>
<keyword evidence="10" id="KW-0732">Signal</keyword>
<dbReference type="GO" id="GO:0005975">
    <property type="term" value="P:carbohydrate metabolic process"/>
    <property type="evidence" value="ECO:0007669"/>
    <property type="project" value="InterPro"/>
</dbReference>
<evidence type="ECO:0000256" key="7">
    <source>
        <dbReference type="ARBA" id="ARBA00023316"/>
    </source>
</evidence>